<evidence type="ECO:0000256" key="5">
    <source>
        <dbReference type="ARBA" id="ARBA00022840"/>
    </source>
</evidence>
<dbReference type="Gene3D" id="3.60.20.10">
    <property type="entry name" value="Glutamine Phosphoribosylpyrophosphate, subunit 1, domain 1"/>
    <property type="match status" value="1"/>
</dbReference>
<evidence type="ECO:0000256" key="3">
    <source>
        <dbReference type="ARBA" id="ARBA00012737"/>
    </source>
</evidence>
<dbReference type="NCBIfam" id="TIGR01536">
    <property type="entry name" value="asn_synth_AEB"/>
    <property type="match status" value="1"/>
</dbReference>
<evidence type="ECO:0000256" key="8">
    <source>
        <dbReference type="PIRSR" id="PIRSR001589-1"/>
    </source>
</evidence>
<dbReference type="SUPFAM" id="SSF56235">
    <property type="entry name" value="N-terminal nucleophile aminohydrolases (Ntn hydrolases)"/>
    <property type="match status" value="1"/>
</dbReference>
<keyword evidence="8" id="KW-0028">Amino-acid biosynthesis</keyword>
<dbReference type="Pfam" id="PF13537">
    <property type="entry name" value="GATase_7"/>
    <property type="match status" value="1"/>
</dbReference>
<dbReference type="InterPro" id="IPR017932">
    <property type="entry name" value="GATase_2_dom"/>
</dbReference>
<dbReference type="Gene3D" id="3.40.50.620">
    <property type="entry name" value="HUPs"/>
    <property type="match status" value="1"/>
</dbReference>
<dbReference type="GO" id="GO:0006529">
    <property type="term" value="P:asparagine biosynthetic process"/>
    <property type="evidence" value="ECO:0007669"/>
    <property type="project" value="UniProtKB-KW"/>
</dbReference>
<evidence type="ECO:0000256" key="9">
    <source>
        <dbReference type="PIRSR" id="PIRSR001589-2"/>
    </source>
</evidence>
<evidence type="ECO:0000256" key="6">
    <source>
        <dbReference type="ARBA" id="ARBA00022962"/>
    </source>
</evidence>
<accession>A4TXA1</accession>
<dbReference type="AlphaFoldDB" id="A4TXA1"/>
<dbReference type="PROSITE" id="PS51278">
    <property type="entry name" value="GATASE_TYPE_2"/>
    <property type="match status" value="1"/>
</dbReference>
<dbReference type="InterPro" id="IPR051786">
    <property type="entry name" value="ASN_synthetase/amidase"/>
</dbReference>
<evidence type="ECO:0000256" key="10">
    <source>
        <dbReference type="PIRSR" id="PIRSR001589-3"/>
    </source>
</evidence>
<dbReference type="GO" id="GO:0005524">
    <property type="term" value="F:ATP binding"/>
    <property type="evidence" value="ECO:0007669"/>
    <property type="project" value="UniProtKB-KW"/>
</dbReference>
<dbReference type="GO" id="GO:0004066">
    <property type="term" value="F:asparagine synthase (glutamine-hydrolyzing) activity"/>
    <property type="evidence" value="ECO:0007669"/>
    <property type="project" value="UniProtKB-EC"/>
</dbReference>
<dbReference type="InterPro" id="IPR014729">
    <property type="entry name" value="Rossmann-like_a/b/a_fold"/>
</dbReference>
<keyword evidence="4 9" id="KW-0547">Nucleotide-binding</keyword>
<dbReference type="InterPro" id="IPR006426">
    <property type="entry name" value="Asn_synth_AEB"/>
</dbReference>
<dbReference type="GO" id="GO:0005829">
    <property type="term" value="C:cytosol"/>
    <property type="evidence" value="ECO:0007669"/>
    <property type="project" value="TreeGrafter"/>
</dbReference>
<evidence type="ECO:0000256" key="2">
    <source>
        <dbReference type="ARBA" id="ARBA00005752"/>
    </source>
</evidence>
<feature type="active site" description="For GATase activity" evidence="8">
    <location>
        <position position="2"/>
    </location>
</feature>
<keyword evidence="5 9" id="KW-0067">ATP-binding</keyword>
<dbReference type="CDD" id="cd01991">
    <property type="entry name" value="Asn_synthase_B_C"/>
    <property type="match status" value="1"/>
</dbReference>
<feature type="site" description="Important for beta-aspartyl-AMP intermediate formation" evidence="10">
    <location>
        <position position="373"/>
    </location>
</feature>
<dbReference type="InterPro" id="IPR033738">
    <property type="entry name" value="AsnB_N"/>
</dbReference>
<evidence type="ECO:0000256" key="1">
    <source>
        <dbReference type="ARBA" id="ARBA00005187"/>
    </source>
</evidence>
<organism evidence="12">
    <name type="scientific">Magnetospirillum gryphiswaldense</name>
    <dbReference type="NCBI Taxonomy" id="55518"/>
    <lineage>
        <taxon>Bacteria</taxon>
        <taxon>Pseudomonadati</taxon>
        <taxon>Pseudomonadota</taxon>
        <taxon>Alphaproteobacteria</taxon>
        <taxon>Rhodospirillales</taxon>
        <taxon>Rhodospirillaceae</taxon>
        <taxon>Magnetospirillum</taxon>
    </lineage>
</organism>
<evidence type="ECO:0000256" key="4">
    <source>
        <dbReference type="ARBA" id="ARBA00022741"/>
    </source>
</evidence>
<evidence type="ECO:0000259" key="11">
    <source>
        <dbReference type="PROSITE" id="PS51278"/>
    </source>
</evidence>
<dbReference type="EMBL" id="CU459003">
    <property type="protein sequence ID" value="CAM75258.1"/>
    <property type="molecule type" value="Genomic_DNA"/>
</dbReference>
<dbReference type="PIRSF" id="PIRSF001589">
    <property type="entry name" value="Asn_synthetase_glu-h"/>
    <property type="match status" value="1"/>
</dbReference>
<gene>
    <name evidence="12" type="ORF">MGR_3519</name>
</gene>
<dbReference type="EC" id="6.3.5.4" evidence="3"/>
<evidence type="ECO:0000313" key="12">
    <source>
        <dbReference type="EMBL" id="CAM75258.1"/>
    </source>
</evidence>
<dbReference type="PANTHER" id="PTHR43284">
    <property type="entry name" value="ASPARAGINE SYNTHETASE (GLUTAMINE-HYDROLYZING)"/>
    <property type="match status" value="1"/>
</dbReference>
<reference evidence="12" key="1">
    <citation type="journal article" date="2007" name="J. Bacteriol.">
        <title>Comparative genome analysis of four magnetotactic bacteria reveals a complex set of group-specific genes implicated in magnetosome biomineralization and function.</title>
        <authorList>
            <person name="Richter M."/>
            <person name="Kube M."/>
            <person name="Bazylinski D.A."/>
            <person name="Lombardot T."/>
            <person name="Gloeckner F.O."/>
            <person name="Reinhardt R."/>
            <person name="Schueler D."/>
        </authorList>
    </citation>
    <scope>NUCLEOTIDE SEQUENCE</scope>
    <source>
        <strain evidence="12">MSR-1</strain>
    </source>
</reference>
<proteinExistence type="inferred from homology"/>
<feature type="domain" description="Glutamine amidotransferase type-2" evidence="11">
    <location>
        <begin position="2"/>
        <end position="214"/>
    </location>
</feature>
<feature type="binding site" evidence="9">
    <location>
        <position position="100"/>
    </location>
    <ligand>
        <name>L-glutamine</name>
        <dbReference type="ChEBI" id="CHEBI:58359"/>
    </ligand>
</feature>
<dbReference type="CDD" id="cd00712">
    <property type="entry name" value="AsnB"/>
    <property type="match status" value="1"/>
</dbReference>
<comment type="pathway">
    <text evidence="1">Amino-acid biosynthesis; L-asparagine biosynthesis; L-asparagine from L-aspartate (L-Gln route): step 1/1.</text>
</comment>
<name>A4TXA1_9PROT</name>
<sequence length="613" mass="67277">MCGIVVASLNSSPMEPHRLDLAMACVAHRGPDGEGRVSRRHGRLIMGHRRLSIFDPGAGGHQPMLGPSGDCLVFNGCIYNYLELRSELIALGHGFRTGSDTEVVLAAWREWGEAAFSRFNGTWALALHDAASDRLVISRDRLGVRPLYMFRQPGRMILASEIRAVVAASGQPVRVDAVQAFDFLSLGLSDHQDRTMVDGITQVPAGALWVEDSQGALTRRRYHDWPEPLPAPEAAQAIKHLPRLLTSATGLRLRAHVPVAAQLSGGMDSGAVAWAIGSQAQSMTAPFLGFFSYGYDRGGEEYNEIQAARQTRDHVAAAASFHEVRVDPTPSLDDIEAFLAAQEVPVSTPSPVAGLRLYRAMRKAGAVVALTGDGSDELFAGYTRRYLPVAWRDAVRSGALAEGWDYWSSPELHWRDGLARLVWSLPFPALSALMARRTHMAVLTDDFRLSHDDRLRDLAVRQSLPLAELGRVDAQGGALSQILRYADRNAMAVGMESRSPFLDYRVAELAMRLPMTLKVSGRGGKLPLRDAMAPFLPPRVIGGAKNRGLGHAEQFRVGSLDLGDLLAEPPKAASEMINAGRLARALRQHPSDPRLWWPVCFLLWLRQVERQWP</sequence>
<dbReference type="InterPro" id="IPR001962">
    <property type="entry name" value="Asn_synthase"/>
</dbReference>
<dbReference type="Pfam" id="PF00733">
    <property type="entry name" value="Asn_synthase"/>
    <property type="match status" value="1"/>
</dbReference>
<keyword evidence="8" id="KW-0061">Asparagine biosynthesis</keyword>
<dbReference type="SUPFAM" id="SSF52402">
    <property type="entry name" value="Adenine nucleotide alpha hydrolases-like"/>
    <property type="match status" value="1"/>
</dbReference>
<comment type="similarity">
    <text evidence="2">Belongs to the asparagine synthetase family.</text>
</comment>
<protein>
    <recommendedName>
        <fullName evidence="3">asparagine synthase (glutamine-hydrolyzing)</fullName>
        <ecNumber evidence="3">6.3.5.4</ecNumber>
    </recommendedName>
</protein>
<dbReference type="InterPro" id="IPR029055">
    <property type="entry name" value="Ntn_hydrolases_N"/>
</dbReference>
<comment type="catalytic activity">
    <reaction evidence="7">
        <text>L-aspartate + L-glutamine + ATP + H2O = L-asparagine + L-glutamate + AMP + diphosphate + H(+)</text>
        <dbReference type="Rhea" id="RHEA:12228"/>
        <dbReference type="ChEBI" id="CHEBI:15377"/>
        <dbReference type="ChEBI" id="CHEBI:15378"/>
        <dbReference type="ChEBI" id="CHEBI:29985"/>
        <dbReference type="ChEBI" id="CHEBI:29991"/>
        <dbReference type="ChEBI" id="CHEBI:30616"/>
        <dbReference type="ChEBI" id="CHEBI:33019"/>
        <dbReference type="ChEBI" id="CHEBI:58048"/>
        <dbReference type="ChEBI" id="CHEBI:58359"/>
        <dbReference type="ChEBI" id="CHEBI:456215"/>
        <dbReference type="EC" id="6.3.5.4"/>
    </reaction>
</comment>
<keyword evidence="6 8" id="KW-0315">Glutamine amidotransferase</keyword>
<evidence type="ECO:0000256" key="7">
    <source>
        <dbReference type="ARBA" id="ARBA00048741"/>
    </source>
</evidence>
<dbReference type="PANTHER" id="PTHR43284:SF1">
    <property type="entry name" value="ASPARAGINE SYNTHETASE"/>
    <property type="match status" value="1"/>
</dbReference>